<feature type="compositionally biased region" description="Low complexity" evidence="1">
    <location>
        <begin position="142"/>
        <end position="154"/>
    </location>
</feature>
<proteinExistence type="predicted"/>
<evidence type="ECO:0000256" key="1">
    <source>
        <dbReference type="SAM" id="MobiDB-lite"/>
    </source>
</evidence>
<feature type="compositionally biased region" description="Polar residues" evidence="1">
    <location>
        <begin position="212"/>
        <end position="234"/>
    </location>
</feature>
<evidence type="ECO:0000313" key="2">
    <source>
        <dbReference type="EMBL" id="KDQ57537.1"/>
    </source>
</evidence>
<feature type="compositionally biased region" description="Polar residues" evidence="1">
    <location>
        <begin position="122"/>
        <end position="141"/>
    </location>
</feature>
<organism evidence="2 3">
    <name type="scientific">Jaapia argillacea MUCL 33604</name>
    <dbReference type="NCBI Taxonomy" id="933084"/>
    <lineage>
        <taxon>Eukaryota</taxon>
        <taxon>Fungi</taxon>
        <taxon>Dikarya</taxon>
        <taxon>Basidiomycota</taxon>
        <taxon>Agaricomycotina</taxon>
        <taxon>Agaricomycetes</taxon>
        <taxon>Agaricomycetidae</taxon>
        <taxon>Jaapiales</taxon>
        <taxon>Jaapiaceae</taxon>
        <taxon>Jaapia</taxon>
    </lineage>
</organism>
<dbReference type="HOGENOM" id="CLU_534248_0_0_1"/>
<dbReference type="InParanoid" id="A0A067Q229"/>
<evidence type="ECO:0000313" key="3">
    <source>
        <dbReference type="Proteomes" id="UP000027265"/>
    </source>
</evidence>
<dbReference type="AlphaFoldDB" id="A0A067Q229"/>
<feature type="region of interest" description="Disordered" evidence="1">
    <location>
        <begin position="1"/>
        <end position="414"/>
    </location>
</feature>
<reference evidence="3" key="1">
    <citation type="journal article" date="2014" name="Proc. Natl. Acad. Sci. U.S.A.">
        <title>Extensive sampling of basidiomycete genomes demonstrates inadequacy of the white-rot/brown-rot paradigm for wood decay fungi.</title>
        <authorList>
            <person name="Riley R."/>
            <person name="Salamov A.A."/>
            <person name="Brown D.W."/>
            <person name="Nagy L.G."/>
            <person name="Floudas D."/>
            <person name="Held B.W."/>
            <person name="Levasseur A."/>
            <person name="Lombard V."/>
            <person name="Morin E."/>
            <person name="Otillar R."/>
            <person name="Lindquist E.A."/>
            <person name="Sun H."/>
            <person name="LaButti K.M."/>
            <person name="Schmutz J."/>
            <person name="Jabbour D."/>
            <person name="Luo H."/>
            <person name="Baker S.E."/>
            <person name="Pisabarro A.G."/>
            <person name="Walton J.D."/>
            <person name="Blanchette R.A."/>
            <person name="Henrissat B."/>
            <person name="Martin F."/>
            <person name="Cullen D."/>
            <person name="Hibbett D.S."/>
            <person name="Grigoriev I.V."/>
        </authorList>
    </citation>
    <scope>NUCLEOTIDE SEQUENCE [LARGE SCALE GENOMIC DNA]</scope>
    <source>
        <strain evidence="3">MUCL 33604</strain>
    </source>
</reference>
<name>A0A067Q229_9AGAM</name>
<feature type="compositionally biased region" description="Acidic residues" evidence="1">
    <location>
        <begin position="343"/>
        <end position="364"/>
    </location>
</feature>
<dbReference type="EMBL" id="KL197719">
    <property type="protein sequence ID" value="KDQ57537.1"/>
    <property type="molecule type" value="Genomic_DNA"/>
</dbReference>
<accession>A0A067Q229</accession>
<feature type="compositionally biased region" description="Polar residues" evidence="1">
    <location>
        <begin position="275"/>
        <end position="284"/>
    </location>
</feature>
<gene>
    <name evidence="2" type="ORF">JAAARDRAFT_267449</name>
</gene>
<feature type="compositionally biased region" description="Polar residues" evidence="1">
    <location>
        <begin position="188"/>
        <end position="197"/>
    </location>
</feature>
<protein>
    <submittedName>
        <fullName evidence="2">Uncharacterized protein</fullName>
    </submittedName>
</protein>
<dbReference type="Proteomes" id="UP000027265">
    <property type="component" value="Unassembled WGS sequence"/>
</dbReference>
<keyword evidence="3" id="KW-1185">Reference proteome</keyword>
<feature type="compositionally biased region" description="Low complexity" evidence="1">
    <location>
        <begin position="77"/>
        <end position="94"/>
    </location>
</feature>
<feature type="compositionally biased region" description="Low complexity" evidence="1">
    <location>
        <begin position="111"/>
        <end position="121"/>
    </location>
</feature>
<sequence length="510" mass="55365">MVARDASPGPGWATLREPTASTAPSETEEDYQAIQHTTSTKKRKPPQGPSPQRKPKFPRLANANESIDPTPKKGTARKSAATARAASRSGSGSARLRDNGDLSRSPPPRRSQPSSGAGPPQIAQSITEAYSSRPSGSTSALPSRPRSSNSSSTDDNTRTRTFVKDSGPSSSARPTTPPLSRRGFGATNPLNRRNTSMGIPFRRQRTPESSRDSTSSPDLPDTLSQSLTQGQSRNPPKRHGKEAQSTRVIAMSGSRAHEKRRATISHRETPVSPAKSDQTMTPIHNRNRARNNVSKDRRKTMQTISISSDERASPDPLPNTQRRLSRGPVLQGTGKVDDPLTIIDDDDDDDIPAIIDLDDSDEEGTPPSVSLFPNRVQSQPVREQSHVDDDDDPFASNPPLDVPQVYSPDNTHEDWMQDTEQDASFNPDSTADPGAMDIAVSPHVTTEHIAPDAIELASPNILNADQLFAVQATESSQEHGNHPSESLVMPIDVHSVAIINRRFPPATFYR</sequence>